<dbReference type="HOGENOM" id="CLU_2589760_0_0_1"/>
<dbReference type="GeneID" id="25287016"/>
<sequence length="80" mass="8876">MASTRTRTAARTRLIAKRRSCISSSCIRCSPRERTARLFRGLAKKALGLKTICLISNPKHMTMAMKTSKTCLTKSRAGMT</sequence>
<accession>A0A072NVA8</accession>
<dbReference type="Proteomes" id="UP000027920">
    <property type="component" value="Unassembled WGS sequence"/>
</dbReference>
<name>A0A072NVA8_9EURO</name>
<reference evidence="1 2" key="1">
    <citation type="submission" date="2013-03" db="EMBL/GenBank/DDBJ databases">
        <title>The Genome Sequence of Exophiala aquamarina CBS 119918.</title>
        <authorList>
            <consortium name="The Broad Institute Genomics Platform"/>
            <person name="Cuomo C."/>
            <person name="de Hoog S."/>
            <person name="Gorbushina A."/>
            <person name="Walker B."/>
            <person name="Young S.K."/>
            <person name="Zeng Q."/>
            <person name="Gargeya S."/>
            <person name="Fitzgerald M."/>
            <person name="Haas B."/>
            <person name="Abouelleil A."/>
            <person name="Allen A.W."/>
            <person name="Alvarado L."/>
            <person name="Arachchi H.M."/>
            <person name="Berlin A.M."/>
            <person name="Chapman S.B."/>
            <person name="Gainer-Dewar J."/>
            <person name="Goldberg J."/>
            <person name="Griggs A."/>
            <person name="Gujja S."/>
            <person name="Hansen M."/>
            <person name="Howarth C."/>
            <person name="Imamovic A."/>
            <person name="Ireland A."/>
            <person name="Larimer J."/>
            <person name="McCowan C."/>
            <person name="Murphy C."/>
            <person name="Pearson M."/>
            <person name="Poon T.W."/>
            <person name="Priest M."/>
            <person name="Roberts A."/>
            <person name="Saif S."/>
            <person name="Shea T."/>
            <person name="Sisk P."/>
            <person name="Sykes S."/>
            <person name="Wortman J."/>
            <person name="Nusbaum C."/>
            <person name="Birren B."/>
        </authorList>
    </citation>
    <scope>NUCLEOTIDE SEQUENCE [LARGE SCALE GENOMIC DNA]</scope>
    <source>
        <strain evidence="1 2">CBS 119918</strain>
    </source>
</reference>
<protein>
    <submittedName>
        <fullName evidence="1">Uncharacterized protein</fullName>
    </submittedName>
</protein>
<evidence type="ECO:0000313" key="1">
    <source>
        <dbReference type="EMBL" id="KEF51784.1"/>
    </source>
</evidence>
<keyword evidence="2" id="KW-1185">Reference proteome</keyword>
<organism evidence="1 2">
    <name type="scientific">Exophiala aquamarina CBS 119918</name>
    <dbReference type="NCBI Taxonomy" id="1182545"/>
    <lineage>
        <taxon>Eukaryota</taxon>
        <taxon>Fungi</taxon>
        <taxon>Dikarya</taxon>
        <taxon>Ascomycota</taxon>
        <taxon>Pezizomycotina</taxon>
        <taxon>Eurotiomycetes</taxon>
        <taxon>Chaetothyriomycetidae</taxon>
        <taxon>Chaetothyriales</taxon>
        <taxon>Herpotrichiellaceae</taxon>
        <taxon>Exophiala</taxon>
    </lineage>
</organism>
<evidence type="ECO:0000313" key="2">
    <source>
        <dbReference type="Proteomes" id="UP000027920"/>
    </source>
</evidence>
<dbReference type="RefSeq" id="XP_013254374.1">
    <property type="nucleotide sequence ID" value="XM_013398920.1"/>
</dbReference>
<dbReference type="EMBL" id="AMGV01000021">
    <property type="protein sequence ID" value="KEF51784.1"/>
    <property type="molecule type" value="Genomic_DNA"/>
</dbReference>
<comment type="caution">
    <text evidence="1">The sequence shown here is derived from an EMBL/GenBank/DDBJ whole genome shotgun (WGS) entry which is preliminary data.</text>
</comment>
<gene>
    <name evidence="1" type="ORF">A1O9_12121</name>
</gene>
<dbReference type="VEuPathDB" id="FungiDB:A1O9_12121"/>
<proteinExistence type="predicted"/>
<dbReference type="AlphaFoldDB" id="A0A072NVA8"/>